<protein>
    <recommendedName>
        <fullName evidence="4">Malate dehydrogenase</fullName>
    </recommendedName>
</protein>
<feature type="signal peptide" evidence="1">
    <location>
        <begin position="1"/>
        <end position="20"/>
    </location>
</feature>
<dbReference type="AlphaFoldDB" id="A0A9P5YYG9"/>
<feature type="chain" id="PRO_5040420359" description="Malate dehydrogenase" evidence="1">
    <location>
        <begin position="21"/>
        <end position="230"/>
    </location>
</feature>
<dbReference type="EMBL" id="MU155246">
    <property type="protein sequence ID" value="KAF9477962.1"/>
    <property type="molecule type" value="Genomic_DNA"/>
</dbReference>
<gene>
    <name evidence="2" type="ORF">BDN70DRAFT_836982</name>
</gene>
<dbReference type="PANTHER" id="PTHR35567">
    <property type="entry name" value="MALATE DEHYDROGENASE (AFU_ORTHOLOGUE AFUA_2G13800)"/>
    <property type="match status" value="1"/>
</dbReference>
<keyword evidence="1" id="KW-0732">Signal</keyword>
<proteinExistence type="predicted"/>
<dbReference type="Proteomes" id="UP000807469">
    <property type="component" value="Unassembled WGS sequence"/>
</dbReference>
<evidence type="ECO:0008006" key="4">
    <source>
        <dbReference type="Google" id="ProtNLM"/>
    </source>
</evidence>
<dbReference type="Pfam" id="PF11937">
    <property type="entry name" value="DUF3455"/>
    <property type="match status" value="1"/>
</dbReference>
<evidence type="ECO:0000313" key="2">
    <source>
        <dbReference type="EMBL" id="KAF9477962.1"/>
    </source>
</evidence>
<organism evidence="2 3">
    <name type="scientific">Pholiota conissans</name>
    <dbReference type="NCBI Taxonomy" id="109636"/>
    <lineage>
        <taxon>Eukaryota</taxon>
        <taxon>Fungi</taxon>
        <taxon>Dikarya</taxon>
        <taxon>Basidiomycota</taxon>
        <taxon>Agaricomycotina</taxon>
        <taxon>Agaricomycetes</taxon>
        <taxon>Agaricomycetidae</taxon>
        <taxon>Agaricales</taxon>
        <taxon>Agaricineae</taxon>
        <taxon>Strophariaceae</taxon>
        <taxon>Pholiota</taxon>
    </lineage>
</organism>
<accession>A0A9P5YYG9</accession>
<dbReference type="InterPro" id="IPR021851">
    <property type="entry name" value="DUF3455"/>
</dbReference>
<name>A0A9P5YYG9_9AGAR</name>
<sequence length="230" mass="23877">MVSFTTLVSLALTAPLMASALVMKRAECDVSNMAIPNLAGLPAPTAKGTFVGIALGTQNYTCTSAGTYTNVGALAELFDISCLTKSPFFGALPDILDAAWQAAPPAITAPEIIQFLHSIASPEILGQHYYVTNPITGSGINPKWDFTSQGATAGNKDAFVVAAKTAGIAAPTGTANDVDWVFLSAIQGKLASQVYRTDTRGGQPPATCNPGSNPIVVKYVAKYWGFGSTL</sequence>
<dbReference type="OrthoDB" id="1859733at2759"/>
<reference evidence="2" key="1">
    <citation type="submission" date="2020-11" db="EMBL/GenBank/DDBJ databases">
        <authorList>
            <consortium name="DOE Joint Genome Institute"/>
            <person name="Ahrendt S."/>
            <person name="Riley R."/>
            <person name="Andreopoulos W."/>
            <person name="Labutti K."/>
            <person name="Pangilinan J."/>
            <person name="Ruiz-Duenas F.J."/>
            <person name="Barrasa J.M."/>
            <person name="Sanchez-Garcia M."/>
            <person name="Camarero S."/>
            <person name="Miyauchi S."/>
            <person name="Serrano A."/>
            <person name="Linde D."/>
            <person name="Babiker R."/>
            <person name="Drula E."/>
            <person name="Ayuso-Fernandez I."/>
            <person name="Pacheco R."/>
            <person name="Padilla G."/>
            <person name="Ferreira P."/>
            <person name="Barriuso J."/>
            <person name="Kellner H."/>
            <person name="Castanera R."/>
            <person name="Alfaro M."/>
            <person name="Ramirez L."/>
            <person name="Pisabarro A.G."/>
            <person name="Kuo A."/>
            <person name="Tritt A."/>
            <person name="Lipzen A."/>
            <person name="He G."/>
            <person name="Yan M."/>
            <person name="Ng V."/>
            <person name="Cullen D."/>
            <person name="Martin F."/>
            <person name="Rosso M.-N."/>
            <person name="Henrissat B."/>
            <person name="Hibbett D."/>
            <person name="Martinez A.T."/>
            <person name="Grigoriev I.V."/>
        </authorList>
    </citation>
    <scope>NUCLEOTIDE SEQUENCE</scope>
    <source>
        <strain evidence="2">CIRM-BRFM 674</strain>
    </source>
</reference>
<evidence type="ECO:0000256" key="1">
    <source>
        <dbReference type="SAM" id="SignalP"/>
    </source>
</evidence>
<evidence type="ECO:0000313" key="3">
    <source>
        <dbReference type="Proteomes" id="UP000807469"/>
    </source>
</evidence>
<dbReference type="PANTHER" id="PTHR35567:SF1">
    <property type="entry name" value="CONSERVED FUNGAL PROTEIN (AFU_ORTHOLOGUE AFUA_1G14230)"/>
    <property type="match status" value="1"/>
</dbReference>
<comment type="caution">
    <text evidence="2">The sequence shown here is derived from an EMBL/GenBank/DDBJ whole genome shotgun (WGS) entry which is preliminary data.</text>
</comment>
<keyword evidence="3" id="KW-1185">Reference proteome</keyword>